<dbReference type="Pfam" id="PF06029">
    <property type="entry name" value="AlkA_N"/>
    <property type="match status" value="1"/>
</dbReference>
<dbReference type="Gene3D" id="1.10.10.60">
    <property type="entry name" value="Homeodomain-like"/>
    <property type="match status" value="1"/>
</dbReference>
<evidence type="ECO:0000256" key="4">
    <source>
        <dbReference type="ARBA" id="ARBA00022603"/>
    </source>
</evidence>
<dbReference type="Pfam" id="PF12833">
    <property type="entry name" value="HTH_18"/>
    <property type="match status" value="1"/>
</dbReference>
<dbReference type="Pfam" id="PF00730">
    <property type="entry name" value="HhH-GPD"/>
    <property type="match status" value="1"/>
</dbReference>
<protein>
    <recommendedName>
        <fullName evidence="3">DNA-3-methyladenine glycosylase II</fullName>
        <ecNumber evidence="3">3.2.2.21</ecNumber>
    </recommendedName>
</protein>
<evidence type="ECO:0000256" key="7">
    <source>
        <dbReference type="ARBA" id="ARBA00023159"/>
    </source>
</evidence>
<dbReference type="Gene3D" id="3.30.310.20">
    <property type="entry name" value="DNA-3-methyladenine glycosylase AlkA, N-terminal domain"/>
    <property type="match status" value="1"/>
</dbReference>
<keyword evidence="8" id="KW-0804">Transcription</keyword>
<comment type="cofactor">
    <cofactor evidence="2">
        <name>Zn(2+)</name>
        <dbReference type="ChEBI" id="CHEBI:29105"/>
    </cofactor>
</comment>
<evidence type="ECO:0000256" key="1">
    <source>
        <dbReference type="ARBA" id="ARBA00000086"/>
    </source>
</evidence>
<evidence type="ECO:0000256" key="9">
    <source>
        <dbReference type="ARBA" id="ARBA00023204"/>
    </source>
</evidence>
<dbReference type="PROSITE" id="PS01124">
    <property type="entry name" value="HTH_ARAC_FAMILY_2"/>
    <property type="match status" value="1"/>
</dbReference>
<evidence type="ECO:0000256" key="5">
    <source>
        <dbReference type="ARBA" id="ARBA00022763"/>
    </source>
</evidence>
<reference evidence="12" key="1">
    <citation type="journal article" date="2019" name="Int. J. Syst. Evol. Microbiol.">
        <title>The Global Catalogue of Microorganisms (GCM) 10K type strain sequencing project: providing services to taxonomists for standard genome sequencing and annotation.</title>
        <authorList>
            <consortium name="The Broad Institute Genomics Platform"/>
            <consortium name="The Broad Institute Genome Sequencing Center for Infectious Disease"/>
            <person name="Wu L."/>
            <person name="Ma J."/>
        </authorList>
    </citation>
    <scope>NUCLEOTIDE SEQUENCE [LARGE SCALE GENOMIC DNA]</scope>
    <source>
        <strain evidence="12">CGMCC 1.12371</strain>
    </source>
</reference>
<evidence type="ECO:0000256" key="2">
    <source>
        <dbReference type="ARBA" id="ARBA00001947"/>
    </source>
</evidence>
<keyword evidence="9" id="KW-0234">DNA repair</keyword>
<dbReference type="InterPro" id="IPR035451">
    <property type="entry name" value="Ada-like_dom_sf"/>
</dbReference>
<dbReference type="InterPro" id="IPR011257">
    <property type="entry name" value="DNA_glycosylase"/>
</dbReference>
<keyword evidence="7" id="KW-0010">Activator</keyword>
<dbReference type="InterPro" id="IPR004026">
    <property type="entry name" value="Ada_DNA_repair_Zn-bd"/>
</dbReference>
<dbReference type="Pfam" id="PF02805">
    <property type="entry name" value="Ada_Zn_binding"/>
    <property type="match status" value="1"/>
</dbReference>
<comment type="caution">
    <text evidence="11">The sequence shown here is derived from an EMBL/GenBank/DDBJ whole genome shotgun (WGS) entry which is preliminary data.</text>
</comment>
<dbReference type="SMART" id="SM01009">
    <property type="entry name" value="AlkA_N"/>
    <property type="match status" value="1"/>
</dbReference>
<dbReference type="EMBL" id="JBHTCA010000006">
    <property type="protein sequence ID" value="MFC7409442.1"/>
    <property type="molecule type" value="Genomic_DNA"/>
</dbReference>
<dbReference type="SMART" id="SM00478">
    <property type="entry name" value="ENDO3c"/>
    <property type="match status" value="1"/>
</dbReference>
<dbReference type="Gene3D" id="1.10.340.30">
    <property type="entry name" value="Hypothetical protein, domain 2"/>
    <property type="match status" value="1"/>
</dbReference>
<dbReference type="Gene3D" id="3.40.10.10">
    <property type="entry name" value="DNA Methylphosphotriester Repair Domain"/>
    <property type="match status" value="1"/>
</dbReference>
<dbReference type="RefSeq" id="WP_382223136.1">
    <property type="nucleotide sequence ID" value="NZ_JBHTCA010000006.1"/>
</dbReference>
<dbReference type="SUPFAM" id="SSF46689">
    <property type="entry name" value="Homeodomain-like"/>
    <property type="match status" value="2"/>
</dbReference>
<dbReference type="SUPFAM" id="SSF57884">
    <property type="entry name" value="Ada DNA repair protein, N-terminal domain (N-Ada 10)"/>
    <property type="match status" value="1"/>
</dbReference>
<dbReference type="InterPro" id="IPR018060">
    <property type="entry name" value="HTH_AraC"/>
</dbReference>
<comment type="catalytic activity">
    <reaction evidence="1">
        <text>Hydrolysis of alkylated DNA, releasing 3-methyladenine, 3-methylguanine, 7-methylguanine and 7-methyladenine.</text>
        <dbReference type="EC" id="3.2.2.21"/>
    </reaction>
</comment>
<dbReference type="EC" id="3.2.2.21" evidence="3"/>
<keyword evidence="4" id="KW-0808">Transferase</keyword>
<dbReference type="CDD" id="cd00056">
    <property type="entry name" value="ENDO3c"/>
    <property type="match status" value="1"/>
</dbReference>
<dbReference type="InterPro" id="IPR003265">
    <property type="entry name" value="HhH-GPD_domain"/>
</dbReference>
<dbReference type="SUPFAM" id="SSF48150">
    <property type="entry name" value="DNA-glycosylase"/>
    <property type="match status" value="1"/>
</dbReference>
<dbReference type="InterPro" id="IPR051912">
    <property type="entry name" value="Alkylbase_DNA_Glycosylase/TA"/>
</dbReference>
<keyword evidence="5" id="KW-0227">DNA damage</keyword>
<keyword evidence="4" id="KW-0489">Methyltransferase</keyword>
<dbReference type="InterPro" id="IPR037046">
    <property type="entry name" value="AlkA_N_sf"/>
</dbReference>
<dbReference type="SUPFAM" id="SSF55945">
    <property type="entry name" value="TATA-box binding protein-like"/>
    <property type="match status" value="1"/>
</dbReference>
<keyword evidence="6" id="KW-0805">Transcription regulation</keyword>
<evidence type="ECO:0000259" key="10">
    <source>
        <dbReference type="PROSITE" id="PS01124"/>
    </source>
</evidence>
<evidence type="ECO:0000256" key="3">
    <source>
        <dbReference type="ARBA" id="ARBA00012000"/>
    </source>
</evidence>
<dbReference type="InterPro" id="IPR009057">
    <property type="entry name" value="Homeodomain-like_sf"/>
</dbReference>
<dbReference type="Proteomes" id="UP001596501">
    <property type="component" value="Unassembled WGS sequence"/>
</dbReference>
<sequence length="509" mass="56279">MDTPDTDARYLALSARDARFDGVFFVGVTSTGVYCRPVCRVRTPKAGNCRFFDHAAQAEAAGFRPCLRCRPELAPAAGGPMPWNHEDASRLLAHEAVRLLRAQVEHGAGDNEGLDHIAQRLGVSERHLRRIFRQHWGTGPLQFLQTLRLLNAKLLLTDTRLPVPMVASLSGFASQRSFHAAWKARYGLPPLQLRRSTGEAPDTPLPEAFSFRLDYRPPLDRTRLLDFLAQRTIDGVDVVQPDHPIAQWGSTLRLMQAGQTHIGWVVAAFDPERPRVLLRVAGSLAPVLPQVLQRVRHALDLDLQPEAVTQVLGRDFHNAEGQRLPGALDGFMQAVRAVLGQQVTVAAARTLARRVAQRFGEPITTPWAGLDRLFPTPRSIAQATEDALGELGVTRQRQAALRALARALDSGELRLDSDAPVQATIEQLKSLPGIGDWTAHYIAMRALHWPDAFVAGDVALHHALGLRGLNVRQASREAERRAEAWRPWRAYAVMCAWHGGTRSSQETPT</sequence>
<gene>
    <name evidence="11" type="ORF">ACFQPB_11275</name>
</gene>
<accession>A0ABW2QLC3</accession>
<feature type="domain" description="HTH araC/xylS-type" evidence="10">
    <location>
        <begin position="94"/>
        <end position="196"/>
    </location>
</feature>
<dbReference type="SMART" id="SM00342">
    <property type="entry name" value="HTH_ARAC"/>
    <property type="match status" value="1"/>
</dbReference>
<dbReference type="InterPro" id="IPR023170">
    <property type="entry name" value="HhH_base_excis_C"/>
</dbReference>
<evidence type="ECO:0000313" key="11">
    <source>
        <dbReference type="EMBL" id="MFC7409442.1"/>
    </source>
</evidence>
<proteinExistence type="predicted"/>
<organism evidence="11 12">
    <name type="scientific">Hydrogenophaga atypica</name>
    <dbReference type="NCBI Taxonomy" id="249409"/>
    <lineage>
        <taxon>Bacteria</taxon>
        <taxon>Pseudomonadati</taxon>
        <taxon>Pseudomonadota</taxon>
        <taxon>Betaproteobacteria</taxon>
        <taxon>Burkholderiales</taxon>
        <taxon>Comamonadaceae</taxon>
        <taxon>Hydrogenophaga</taxon>
    </lineage>
</organism>
<dbReference type="InterPro" id="IPR010316">
    <property type="entry name" value="AlkA_N"/>
</dbReference>
<dbReference type="PANTHER" id="PTHR43003:SF13">
    <property type="entry name" value="DNA-3-METHYLADENINE GLYCOSYLASE 2"/>
    <property type="match status" value="1"/>
</dbReference>
<keyword evidence="12" id="KW-1185">Reference proteome</keyword>
<name>A0ABW2QLC3_9BURK</name>
<evidence type="ECO:0000256" key="6">
    <source>
        <dbReference type="ARBA" id="ARBA00023015"/>
    </source>
</evidence>
<dbReference type="PANTHER" id="PTHR43003">
    <property type="entry name" value="DNA-3-METHYLADENINE GLYCOSYLASE"/>
    <property type="match status" value="1"/>
</dbReference>
<dbReference type="Gene3D" id="1.10.1670.10">
    <property type="entry name" value="Helix-hairpin-Helix base-excision DNA repair enzymes (C-terminal)"/>
    <property type="match status" value="1"/>
</dbReference>
<evidence type="ECO:0000256" key="8">
    <source>
        <dbReference type="ARBA" id="ARBA00023163"/>
    </source>
</evidence>
<evidence type="ECO:0000313" key="12">
    <source>
        <dbReference type="Proteomes" id="UP001596501"/>
    </source>
</evidence>